<feature type="compositionally biased region" description="Low complexity" evidence="1">
    <location>
        <begin position="110"/>
        <end position="121"/>
    </location>
</feature>
<evidence type="ECO:0000313" key="3">
    <source>
        <dbReference type="Proteomes" id="UP000559256"/>
    </source>
</evidence>
<evidence type="ECO:0000313" key="2">
    <source>
        <dbReference type="EMBL" id="KAF5371605.1"/>
    </source>
</evidence>
<dbReference type="AlphaFoldDB" id="A0A8H5GVB6"/>
<protein>
    <submittedName>
        <fullName evidence="2">Uncharacterized protein</fullName>
    </submittedName>
</protein>
<reference evidence="2 3" key="1">
    <citation type="journal article" date="2020" name="ISME J.">
        <title>Uncovering the hidden diversity of litter-decomposition mechanisms in mushroom-forming fungi.</title>
        <authorList>
            <person name="Floudas D."/>
            <person name="Bentzer J."/>
            <person name="Ahren D."/>
            <person name="Johansson T."/>
            <person name="Persson P."/>
            <person name="Tunlid A."/>
        </authorList>
    </citation>
    <scope>NUCLEOTIDE SEQUENCE [LARGE SCALE GENOMIC DNA]</scope>
    <source>
        <strain evidence="2 3">CBS 291.85</strain>
    </source>
</reference>
<dbReference type="Proteomes" id="UP000559256">
    <property type="component" value="Unassembled WGS sequence"/>
</dbReference>
<gene>
    <name evidence="2" type="ORF">D9758_003473</name>
</gene>
<accession>A0A8H5GVB6</accession>
<name>A0A8H5GVB6_9AGAR</name>
<feature type="region of interest" description="Disordered" evidence="1">
    <location>
        <begin position="99"/>
        <end position="121"/>
    </location>
</feature>
<proteinExistence type="predicted"/>
<sequence>MYCGVLTARTMEDLVMTQTALNFTNIQYVIPHIRGVFPAIFNRMMSERPDLYNTTLEALKTRRAAVLFFPSLMDTSVIIESIWKGKIDHVRYKGLAKELTSPKSKPDMPNLPLSLPSNHSS</sequence>
<dbReference type="OrthoDB" id="2832284at2759"/>
<dbReference type="EMBL" id="JAACJM010000007">
    <property type="protein sequence ID" value="KAF5371605.1"/>
    <property type="molecule type" value="Genomic_DNA"/>
</dbReference>
<keyword evidence="3" id="KW-1185">Reference proteome</keyword>
<comment type="caution">
    <text evidence="2">The sequence shown here is derived from an EMBL/GenBank/DDBJ whole genome shotgun (WGS) entry which is preliminary data.</text>
</comment>
<organism evidence="2 3">
    <name type="scientific">Tetrapyrgos nigripes</name>
    <dbReference type="NCBI Taxonomy" id="182062"/>
    <lineage>
        <taxon>Eukaryota</taxon>
        <taxon>Fungi</taxon>
        <taxon>Dikarya</taxon>
        <taxon>Basidiomycota</taxon>
        <taxon>Agaricomycotina</taxon>
        <taxon>Agaricomycetes</taxon>
        <taxon>Agaricomycetidae</taxon>
        <taxon>Agaricales</taxon>
        <taxon>Marasmiineae</taxon>
        <taxon>Marasmiaceae</taxon>
        <taxon>Tetrapyrgos</taxon>
    </lineage>
</organism>
<evidence type="ECO:0000256" key="1">
    <source>
        <dbReference type="SAM" id="MobiDB-lite"/>
    </source>
</evidence>